<dbReference type="Gene3D" id="3.40.50.150">
    <property type="entry name" value="Vaccinia Virus protein VP39"/>
    <property type="match status" value="1"/>
</dbReference>
<sequence length="215" mass="25463">MNLKENQKEYWNKVATDKQFTTPFQIELFSKFVHKEDRILDVGCGYGRTLNELYSQGFKNLFGIDFSDKMIERGKEQFPWLNLNVKEDKKIPYEDNSFDSIILFAVLTCIVDDEDQISIMNEIKRVLKPNGILYINDFLLNTDERNIKRYKMYEDKYNKYGVFELPEGAVLRHHHLNWIESITSDFDNIKLEKVTYTTMNGNKSNGFFYLGKNTK</sequence>
<dbReference type="RefSeq" id="WP_035151430.1">
    <property type="nucleotide sequence ID" value="NZ_JAAZWO010000001.1"/>
</dbReference>
<accession>A0A923E4I3</accession>
<gene>
    <name evidence="2" type="ORF">HGG79_00045</name>
</gene>
<dbReference type="Proteomes" id="UP000563151">
    <property type="component" value="Unassembled WGS sequence"/>
</dbReference>
<dbReference type="SUPFAM" id="SSF53335">
    <property type="entry name" value="S-adenosyl-L-methionine-dependent methyltransferases"/>
    <property type="match status" value="1"/>
</dbReference>
<name>A0A923E4I3_CLOTT</name>
<keyword evidence="3" id="KW-1185">Reference proteome</keyword>
<dbReference type="AlphaFoldDB" id="A0A923E4I3"/>
<dbReference type="InterPro" id="IPR013216">
    <property type="entry name" value="Methyltransf_11"/>
</dbReference>
<dbReference type="InterPro" id="IPR029063">
    <property type="entry name" value="SAM-dependent_MTases_sf"/>
</dbReference>
<dbReference type="Pfam" id="PF08241">
    <property type="entry name" value="Methyltransf_11"/>
    <property type="match status" value="1"/>
</dbReference>
<dbReference type="CDD" id="cd02440">
    <property type="entry name" value="AdoMet_MTases"/>
    <property type="match status" value="1"/>
</dbReference>
<evidence type="ECO:0000313" key="2">
    <source>
        <dbReference type="EMBL" id="MBC2396178.1"/>
    </source>
</evidence>
<dbReference type="EMBL" id="JAAZWO010000001">
    <property type="protein sequence ID" value="MBC2396178.1"/>
    <property type="molecule type" value="Genomic_DNA"/>
</dbReference>
<dbReference type="PANTHER" id="PTHR43591">
    <property type="entry name" value="METHYLTRANSFERASE"/>
    <property type="match status" value="1"/>
</dbReference>
<keyword evidence="2" id="KW-0489">Methyltransferase</keyword>
<organism evidence="2 3">
    <name type="scientific">Clostridium tetanomorphum</name>
    <dbReference type="NCBI Taxonomy" id="1553"/>
    <lineage>
        <taxon>Bacteria</taxon>
        <taxon>Bacillati</taxon>
        <taxon>Bacillota</taxon>
        <taxon>Clostridia</taxon>
        <taxon>Eubacteriales</taxon>
        <taxon>Clostridiaceae</taxon>
        <taxon>Clostridium</taxon>
    </lineage>
</organism>
<comment type="caution">
    <text evidence="2">The sequence shown here is derived from an EMBL/GenBank/DDBJ whole genome shotgun (WGS) entry which is preliminary data.</text>
</comment>
<evidence type="ECO:0000313" key="3">
    <source>
        <dbReference type="Proteomes" id="UP000563151"/>
    </source>
</evidence>
<keyword evidence="2" id="KW-0808">Transferase</keyword>
<evidence type="ECO:0000259" key="1">
    <source>
        <dbReference type="Pfam" id="PF08241"/>
    </source>
</evidence>
<dbReference type="GO" id="GO:0008757">
    <property type="term" value="F:S-adenosylmethionine-dependent methyltransferase activity"/>
    <property type="evidence" value="ECO:0007669"/>
    <property type="project" value="InterPro"/>
</dbReference>
<proteinExistence type="predicted"/>
<reference evidence="2 3" key="1">
    <citation type="submission" date="2020-04" db="EMBL/GenBank/DDBJ databases">
        <title>Genomic insights into acetone-butanol-ethanol (ABE) fermentation by sequencing solventogenic clostridia strains.</title>
        <authorList>
            <person name="Brown S."/>
        </authorList>
    </citation>
    <scope>NUCLEOTIDE SEQUENCE [LARGE SCALE GENOMIC DNA]</scope>
    <source>
        <strain evidence="2 3">DJ011</strain>
    </source>
</reference>
<dbReference type="GO" id="GO:0032259">
    <property type="term" value="P:methylation"/>
    <property type="evidence" value="ECO:0007669"/>
    <property type="project" value="UniProtKB-KW"/>
</dbReference>
<feature type="domain" description="Methyltransferase type 11" evidence="1">
    <location>
        <begin position="40"/>
        <end position="135"/>
    </location>
</feature>
<protein>
    <submittedName>
        <fullName evidence="2">Class I SAM-dependent methyltransferase</fullName>
    </submittedName>
</protein>